<dbReference type="RefSeq" id="WP_166193014.1">
    <property type="nucleotide sequence ID" value="NZ_JAAOIV010000002.1"/>
</dbReference>
<dbReference type="Pfam" id="PF07690">
    <property type="entry name" value="MFS_1"/>
    <property type="match status" value="1"/>
</dbReference>
<evidence type="ECO:0000259" key="6">
    <source>
        <dbReference type="PROSITE" id="PS50850"/>
    </source>
</evidence>
<feature type="transmembrane region" description="Helical" evidence="5">
    <location>
        <begin position="59"/>
        <end position="82"/>
    </location>
</feature>
<dbReference type="InterPro" id="IPR036259">
    <property type="entry name" value="MFS_trans_sf"/>
</dbReference>
<feature type="transmembrane region" description="Helical" evidence="5">
    <location>
        <begin position="234"/>
        <end position="253"/>
    </location>
</feature>
<feature type="transmembrane region" description="Helical" evidence="5">
    <location>
        <begin position="148"/>
        <end position="173"/>
    </location>
</feature>
<feature type="transmembrane region" description="Helical" evidence="5">
    <location>
        <begin position="210"/>
        <end position="228"/>
    </location>
</feature>
<evidence type="ECO:0000256" key="5">
    <source>
        <dbReference type="SAM" id="Phobius"/>
    </source>
</evidence>
<feature type="transmembrane region" description="Helical" evidence="5">
    <location>
        <begin position="302"/>
        <end position="326"/>
    </location>
</feature>
<dbReference type="Gene3D" id="1.20.1250.20">
    <property type="entry name" value="MFS general substrate transporter like domains"/>
    <property type="match status" value="2"/>
</dbReference>
<evidence type="ECO:0000256" key="2">
    <source>
        <dbReference type="ARBA" id="ARBA00022692"/>
    </source>
</evidence>
<evidence type="ECO:0000313" key="8">
    <source>
        <dbReference type="Proteomes" id="UP000744769"/>
    </source>
</evidence>
<evidence type="ECO:0000256" key="3">
    <source>
        <dbReference type="ARBA" id="ARBA00022989"/>
    </source>
</evidence>
<feature type="transmembrane region" description="Helical" evidence="5">
    <location>
        <begin position="179"/>
        <end position="198"/>
    </location>
</feature>
<keyword evidence="3 5" id="KW-1133">Transmembrane helix</keyword>
<dbReference type="Proteomes" id="UP000744769">
    <property type="component" value="Unassembled WGS sequence"/>
</dbReference>
<keyword evidence="2 5" id="KW-0812">Transmembrane</keyword>
<keyword evidence="4 5" id="KW-0472">Membrane</keyword>
<sequence length="467" mass="46899">MTTTTTNTAPSATFSDLFRDGHAAPVSILTGGFLLAALTMYVTTALMPSVIADIGGEKLYAWPTTIYVIASVVGVMGVSHLLAQLGPAAAYLVAFGTYLIGAAGCALAFGMPRLLASRGIVGLGGGLLSGLGYALVRTVLPAHLWGRATALISATFGFGTLVGPLLGGVFAQFGAWREAFALVALAGLGLALATRRTFAGHPPTGVRESFPVGSMVLLTAAVALLSVASLRGGTVRAALLVLATIGLVVFLGYDRRAASSVLPRSAFDRRAPLLWLLATNAFLTVAVVSEAFAPFFGQRLAGLAPIVAGLFGAAVSVGWSFLGLLGARASAAATQARLLVAGPMLLAAGLFAVALTQRAGAGPGLAAGWFVLMVLAGGGIGLAFPVLSQAVMSNVADEREAAKTAACIPLIGLIAQSVGAALAGVLVNAGLPSLPRAATNLFVGLAVLALMGAVTAVVANRRGAFAH</sequence>
<gene>
    <name evidence="7" type="ORF">G9U51_03090</name>
</gene>
<feature type="transmembrane region" description="Helical" evidence="5">
    <location>
        <begin position="26"/>
        <end position="47"/>
    </location>
</feature>
<feature type="transmembrane region" description="Helical" evidence="5">
    <location>
        <begin position="89"/>
        <end position="109"/>
    </location>
</feature>
<accession>A0A967E823</accession>
<name>A0A967E823_9MICO</name>
<feature type="transmembrane region" description="Helical" evidence="5">
    <location>
        <begin position="437"/>
        <end position="459"/>
    </location>
</feature>
<feature type="domain" description="Major facilitator superfamily (MFS) profile" evidence="6">
    <location>
        <begin position="25"/>
        <end position="464"/>
    </location>
</feature>
<feature type="transmembrane region" description="Helical" evidence="5">
    <location>
        <begin position="367"/>
        <end position="387"/>
    </location>
</feature>
<dbReference type="GO" id="GO:0005886">
    <property type="term" value="C:plasma membrane"/>
    <property type="evidence" value="ECO:0007669"/>
    <property type="project" value="UniProtKB-SubCell"/>
</dbReference>
<dbReference type="PANTHER" id="PTHR23501">
    <property type="entry name" value="MAJOR FACILITATOR SUPERFAMILY"/>
    <property type="match status" value="1"/>
</dbReference>
<dbReference type="AlphaFoldDB" id="A0A967E823"/>
<feature type="transmembrane region" description="Helical" evidence="5">
    <location>
        <begin position="338"/>
        <end position="355"/>
    </location>
</feature>
<feature type="transmembrane region" description="Helical" evidence="5">
    <location>
        <begin position="115"/>
        <end position="136"/>
    </location>
</feature>
<dbReference type="InterPro" id="IPR011701">
    <property type="entry name" value="MFS"/>
</dbReference>
<dbReference type="InterPro" id="IPR020846">
    <property type="entry name" value="MFS_dom"/>
</dbReference>
<dbReference type="PANTHER" id="PTHR23501:SF154">
    <property type="entry name" value="MULTIDRUG-EFFLUX TRANSPORTER RV1634-RELATED"/>
    <property type="match status" value="1"/>
</dbReference>
<evidence type="ECO:0000256" key="1">
    <source>
        <dbReference type="ARBA" id="ARBA00004651"/>
    </source>
</evidence>
<evidence type="ECO:0000256" key="4">
    <source>
        <dbReference type="ARBA" id="ARBA00023136"/>
    </source>
</evidence>
<organism evidence="7 8">
    <name type="scientific">Metallococcus carri</name>
    <dbReference type="NCBI Taxonomy" id="1656884"/>
    <lineage>
        <taxon>Bacteria</taxon>
        <taxon>Bacillati</taxon>
        <taxon>Actinomycetota</taxon>
        <taxon>Actinomycetes</taxon>
        <taxon>Micrococcales</taxon>
        <taxon>Dermacoccaceae</taxon>
        <taxon>Metallococcus</taxon>
    </lineage>
</organism>
<dbReference type="EMBL" id="JAAOIV010000002">
    <property type="protein sequence ID" value="NHN54767.1"/>
    <property type="molecule type" value="Genomic_DNA"/>
</dbReference>
<evidence type="ECO:0000313" key="7">
    <source>
        <dbReference type="EMBL" id="NHN54767.1"/>
    </source>
</evidence>
<dbReference type="PROSITE" id="PS50850">
    <property type="entry name" value="MFS"/>
    <property type="match status" value="1"/>
</dbReference>
<feature type="transmembrane region" description="Helical" evidence="5">
    <location>
        <begin position="273"/>
        <end position="296"/>
    </location>
</feature>
<reference evidence="7" key="1">
    <citation type="submission" date="2020-03" db="EMBL/GenBank/DDBJ databases">
        <title>Draft sequencing of Calidifontibacter sp. DB0510.</title>
        <authorList>
            <person name="Kim D.-U."/>
        </authorList>
    </citation>
    <scope>NUCLEOTIDE SEQUENCE</scope>
    <source>
        <strain evidence="7">DB0510</strain>
    </source>
</reference>
<protein>
    <submittedName>
        <fullName evidence="7">MFS transporter</fullName>
    </submittedName>
</protein>
<dbReference type="GO" id="GO:0022857">
    <property type="term" value="F:transmembrane transporter activity"/>
    <property type="evidence" value="ECO:0007669"/>
    <property type="project" value="InterPro"/>
</dbReference>
<proteinExistence type="predicted"/>
<feature type="transmembrane region" description="Helical" evidence="5">
    <location>
        <begin position="408"/>
        <end position="431"/>
    </location>
</feature>
<comment type="caution">
    <text evidence="7">The sequence shown here is derived from an EMBL/GenBank/DDBJ whole genome shotgun (WGS) entry which is preliminary data.</text>
</comment>
<dbReference type="SUPFAM" id="SSF103473">
    <property type="entry name" value="MFS general substrate transporter"/>
    <property type="match status" value="1"/>
</dbReference>
<comment type="subcellular location">
    <subcellularLocation>
        <location evidence="1">Cell membrane</location>
        <topology evidence="1">Multi-pass membrane protein</topology>
    </subcellularLocation>
</comment>
<keyword evidence="8" id="KW-1185">Reference proteome</keyword>